<feature type="region of interest" description="Disordered" evidence="1">
    <location>
        <begin position="120"/>
        <end position="140"/>
    </location>
</feature>
<keyword evidence="3" id="KW-1185">Reference proteome</keyword>
<reference evidence="2" key="1">
    <citation type="submission" date="2022-05" db="EMBL/GenBank/DDBJ databases">
        <title>The Musa troglodytarum L. genome provides insights into the mechanism of non-climacteric behaviour and enrichment of carotenoids.</title>
        <authorList>
            <person name="Wang J."/>
        </authorList>
    </citation>
    <scope>NUCLEOTIDE SEQUENCE</scope>
    <source>
        <tissue evidence="2">Leaf</tissue>
    </source>
</reference>
<proteinExistence type="predicted"/>
<name>A0A9E7HB83_9LILI</name>
<feature type="region of interest" description="Disordered" evidence="1">
    <location>
        <begin position="1"/>
        <end position="55"/>
    </location>
</feature>
<accession>A0A9E7HB83</accession>
<dbReference type="Proteomes" id="UP001055439">
    <property type="component" value="Chromosome 8"/>
</dbReference>
<dbReference type="OrthoDB" id="70874at2759"/>
<sequence length="140" mass="15562">MRSLRSHTWLTRETGPTANLQSTRSHAAAESDELTPPTKQPISPSLEIPNPEGRVGSPRSLLFLLRPLRPFERSLFLEAVDRGRGQQAGTGTMKGDRHRYRVVSLVLYVECWKLDNSHAGSHPNLLKEMPNAPISGLEKG</sequence>
<evidence type="ECO:0000313" key="2">
    <source>
        <dbReference type="EMBL" id="URE26643.1"/>
    </source>
</evidence>
<dbReference type="AlphaFoldDB" id="A0A9E7HB83"/>
<evidence type="ECO:0000256" key="1">
    <source>
        <dbReference type="SAM" id="MobiDB-lite"/>
    </source>
</evidence>
<gene>
    <name evidence="2" type="ORF">MUK42_07344</name>
</gene>
<dbReference type="EMBL" id="CP097510">
    <property type="protein sequence ID" value="URE26643.1"/>
    <property type="molecule type" value="Genomic_DNA"/>
</dbReference>
<feature type="compositionally biased region" description="Polar residues" evidence="1">
    <location>
        <begin position="1"/>
        <end position="25"/>
    </location>
</feature>
<organism evidence="2 3">
    <name type="scientific">Musa troglodytarum</name>
    <name type="common">fe'i banana</name>
    <dbReference type="NCBI Taxonomy" id="320322"/>
    <lineage>
        <taxon>Eukaryota</taxon>
        <taxon>Viridiplantae</taxon>
        <taxon>Streptophyta</taxon>
        <taxon>Embryophyta</taxon>
        <taxon>Tracheophyta</taxon>
        <taxon>Spermatophyta</taxon>
        <taxon>Magnoliopsida</taxon>
        <taxon>Liliopsida</taxon>
        <taxon>Zingiberales</taxon>
        <taxon>Musaceae</taxon>
        <taxon>Musa</taxon>
    </lineage>
</organism>
<protein>
    <submittedName>
        <fullName evidence="2">Uncharacterized protein</fullName>
    </submittedName>
</protein>
<evidence type="ECO:0000313" key="3">
    <source>
        <dbReference type="Proteomes" id="UP001055439"/>
    </source>
</evidence>